<dbReference type="InterPro" id="IPR011629">
    <property type="entry name" value="CobW-like_C"/>
</dbReference>
<dbReference type="InterPro" id="IPR027417">
    <property type="entry name" value="P-loop_NTPase"/>
</dbReference>
<dbReference type="EMBL" id="MVGJ01000011">
    <property type="protein sequence ID" value="OOL83681.1"/>
    <property type="molecule type" value="Genomic_DNA"/>
</dbReference>
<dbReference type="Gene3D" id="3.40.50.300">
    <property type="entry name" value="P-loop containing nucleotide triphosphate hydrolases"/>
    <property type="match status" value="1"/>
</dbReference>
<dbReference type="SMART" id="SM00833">
    <property type="entry name" value="CobW_C"/>
    <property type="match status" value="1"/>
</dbReference>
<dbReference type="STRING" id="1352.AL014_12775"/>
<keyword evidence="6" id="KW-0472">Membrane</keyword>
<dbReference type="PANTHER" id="PTHR43603:SF3">
    <property type="entry name" value="ZINC CHAPERONE YCIC"/>
    <property type="match status" value="1"/>
</dbReference>
<comment type="similarity">
    <text evidence="4">Belongs to the SIMIBI class G3E GTPase family. ZNG1 subfamily.</text>
</comment>
<dbReference type="RefSeq" id="WP_002297326.1">
    <property type="nucleotide sequence ID" value="NZ_AP026566.1"/>
</dbReference>
<evidence type="ECO:0000313" key="8">
    <source>
        <dbReference type="EMBL" id="KAB7577691.1"/>
    </source>
</evidence>
<comment type="caution">
    <text evidence="9">The sequence shown here is derived from an EMBL/GenBank/DDBJ whole genome shotgun (WGS) entry which is preliminary data.</text>
</comment>
<dbReference type="Pfam" id="PF02492">
    <property type="entry name" value="cobW"/>
    <property type="match status" value="1"/>
</dbReference>
<dbReference type="InterPro" id="IPR038690">
    <property type="entry name" value="NusG_2_sf"/>
</dbReference>
<evidence type="ECO:0000256" key="1">
    <source>
        <dbReference type="ARBA" id="ARBA00022741"/>
    </source>
</evidence>
<dbReference type="CDD" id="cd09911">
    <property type="entry name" value="Lin0431_like"/>
    <property type="match status" value="1"/>
</dbReference>
<comment type="catalytic activity">
    <reaction evidence="5">
        <text>GTP + H2O = GDP + phosphate + H(+)</text>
        <dbReference type="Rhea" id="RHEA:19669"/>
        <dbReference type="ChEBI" id="CHEBI:15377"/>
        <dbReference type="ChEBI" id="CHEBI:15378"/>
        <dbReference type="ChEBI" id="CHEBI:37565"/>
        <dbReference type="ChEBI" id="CHEBI:43474"/>
        <dbReference type="ChEBI" id="CHEBI:58189"/>
    </reaction>
    <physiologicalReaction direction="left-to-right" evidence="5">
        <dbReference type="Rhea" id="RHEA:19670"/>
    </physiologicalReaction>
</comment>
<gene>
    <name evidence="9" type="ORF">B1P95_02445</name>
    <name evidence="8" type="ORF">GBM73_10320</name>
</gene>
<keyword evidence="6" id="KW-1133">Transmembrane helix</keyword>
<evidence type="ECO:0000313" key="11">
    <source>
        <dbReference type="Proteomes" id="UP000469871"/>
    </source>
</evidence>
<name>A0A133CFX0_ENTFC</name>
<keyword evidence="6" id="KW-0812">Transmembrane</keyword>
<dbReference type="InterPro" id="IPR036627">
    <property type="entry name" value="CobW-likC_sf"/>
</dbReference>
<dbReference type="CDD" id="cd03112">
    <property type="entry name" value="CobW-like"/>
    <property type="match status" value="1"/>
</dbReference>
<accession>A0A133CFX0</accession>
<reference evidence="8 11" key="2">
    <citation type="submission" date="2019-10" db="EMBL/GenBank/DDBJ databases">
        <title>Evolutionary dynamics of vancomycin-resistant Enterococcus faecium during gastrointestinal tract colonization and bloodstream infection in immunocompromised pediatric patients.</title>
        <authorList>
            <person name="Chilambi G.S."/>
            <person name="Nordstrom H.R."/>
            <person name="Evans D.R."/>
            <person name="Ferrolino J."/>
            <person name="Hayden R.T."/>
            <person name="Maron G.M."/>
            <person name="Vo A.N."/>
            <person name="Gilmore M.S."/>
            <person name="Wolf J."/>
            <person name="Rosch J.W."/>
            <person name="Van Tyne D."/>
        </authorList>
    </citation>
    <scope>NUCLEOTIDE SEQUENCE [LARGE SCALE GENOMIC DNA]</scope>
    <source>
        <strain evidence="8 11">VRECG27</strain>
    </source>
</reference>
<dbReference type="Proteomes" id="UP000469871">
    <property type="component" value="Unassembled WGS sequence"/>
</dbReference>
<sequence>MKKIPITILTGYLGSGKTILLNHILYGDHGKEIAVIVNDIGEVNVDGVLVDKKGFKRTGEKLVSMPNGCICCTLREDLIVELDQLVQFSDLNQIVIEASGISKPIPIIQAIILAKNPLDIDLTQRLEIGAIIIVVDVKRFWDNFETGEKIQERKAEGNVVEEEQDIRGLLIDQFECCNILLLNNSDLVSTKTIYKINGLIAKLQSNAKIIRTIKGEVDLSKILNTNLFNIDETSYSVGWFKELELGYQNHIPETEEYGISSFIYRNRLLLDAQKFAHLTDKNFPGNITRAKGFLWFAQHSDFSTIFETSGSYKSIESLNYWVASLPKIECQMIIQKNPELKEAWHPLFGERINKLVFIGMKMDQQCIKEQLEGCLTDSLNADNFRKISPFPWKKSNMFSQISLMKFLRKAGVKIGDVIIIGILIITSFIPLFVFSIEKENETTEDAIKYAIVRIDGKEMDRFDLDKINHKLVNYHPAKGQYNIVEIKDGRIRVKEDNSPDQIAVRTGWISKPGQTSICLPHKLVISIEKKESTDYYIY</sequence>
<evidence type="ECO:0000256" key="3">
    <source>
        <dbReference type="ARBA" id="ARBA00023186"/>
    </source>
</evidence>
<dbReference type="GO" id="GO:0000166">
    <property type="term" value="F:nucleotide binding"/>
    <property type="evidence" value="ECO:0007669"/>
    <property type="project" value="UniProtKB-KW"/>
</dbReference>
<organism evidence="9 10">
    <name type="scientific">Enterococcus faecium</name>
    <name type="common">Streptococcus faecium</name>
    <dbReference type="NCBI Taxonomy" id="1352"/>
    <lineage>
        <taxon>Bacteria</taxon>
        <taxon>Bacillati</taxon>
        <taxon>Bacillota</taxon>
        <taxon>Bacilli</taxon>
        <taxon>Lactobacillales</taxon>
        <taxon>Enterococcaceae</taxon>
        <taxon>Enterococcus</taxon>
    </lineage>
</organism>
<feature type="domain" description="CobW C-terminal" evidence="7">
    <location>
        <begin position="259"/>
        <end position="375"/>
    </location>
</feature>
<dbReference type="InterPro" id="IPR003495">
    <property type="entry name" value="CobW/HypB/UreG_nucleotide-bd"/>
</dbReference>
<dbReference type="SUPFAM" id="SSF52540">
    <property type="entry name" value="P-loop containing nucleoside triphosphate hydrolases"/>
    <property type="match status" value="1"/>
</dbReference>
<dbReference type="GeneID" id="66455630"/>
<feature type="transmembrane region" description="Helical" evidence="6">
    <location>
        <begin position="414"/>
        <end position="434"/>
    </location>
</feature>
<evidence type="ECO:0000256" key="6">
    <source>
        <dbReference type="SAM" id="Phobius"/>
    </source>
</evidence>
<dbReference type="GO" id="GO:0016787">
    <property type="term" value="F:hydrolase activity"/>
    <property type="evidence" value="ECO:0007669"/>
    <property type="project" value="UniProtKB-KW"/>
</dbReference>
<evidence type="ECO:0000256" key="2">
    <source>
        <dbReference type="ARBA" id="ARBA00022801"/>
    </source>
</evidence>
<evidence type="ECO:0000256" key="5">
    <source>
        <dbReference type="ARBA" id="ARBA00049117"/>
    </source>
</evidence>
<dbReference type="AlphaFoldDB" id="A0A133CFX0"/>
<evidence type="ECO:0000259" key="7">
    <source>
        <dbReference type="SMART" id="SM00833"/>
    </source>
</evidence>
<proteinExistence type="inferred from homology"/>
<evidence type="ECO:0000256" key="4">
    <source>
        <dbReference type="ARBA" id="ARBA00034320"/>
    </source>
</evidence>
<evidence type="ECO:0000313" key="9">
    <source>
        <dbReference type="EMBL" id="OOL83681.1"/>
    </source>
</evidence>
<dbReference type="Pfam" id="PF07009">
    <property type="entry name" value="NusG_II"/>
    <property type="match status" value="1"/>
</dbReference>
<reference evidence="9 10" key="1">
    <citation type="submission" date="2017-02" db="EMBL/GenBank/DDBJ databases">
        <title>Clonality and virulence of isolates of VRE in Hematopoietic Stem Cell Transplanted (HSCT) patients.</title>
        <authorList>
            <person name="Marchi A.P."/>
            <person name="Martins R.C."/>
            <person name="Marie S.K."/>
            <person name="Levin A.S."/>
            <person name="Costa S.F."/>
        </authorList>
    </citation>
    <scope>NUCLEOTIDE SEQUENCE [LARGE SCALE GENOMIC DNA]</scope>
    <source>
        <strain evidence="9 10">LIM1759</strain>
    </source>
</reference>
<protein>
    <submittedName>
        <fullName evidence="9">Cobalamin biosynthesis protein</fullName>
    </submittedName>
    <submittedName>
        <fullName evidence="8">GTP-binding protein</fullName>
    </submittedName>
</protein>
<dbReference type="Proteomes" id="UP000191171">
    <property type="component" value="Unassembled WGS sequence"/>
</dbReference>
<dbReference type="Gene3D" id="3.30.1220.10">
    <property type="entry name" value="CobW-like, C-terminal domain"/>
    <property type="match status" value="1"/>
</dbReference>
<dbReference type="InterPro" id="IPR051927">
    <property type="entry name" value="Zn_Chap_cDPG_Synth"/>
</dbReference>
<dbReference type="EMBL" id="WEFP01000001">
    <property type="protein sequence ID" value="KAB7577691.1"/>
    <property type="molecule type" value="Genomic_DNA"/>
</dbReference>
<evidence type="ECO:0000313" key="10">
    <source>
        <dbReference type="Proteomes" id="UP000191171"/>
    </source>
</evidence>
<dbReference type="PANTHER" id="PTHR43603">
    <property type="entry name" value="COBW DOMAIN-CONTAINING PROTEIN DDB_G0274527"/>
    <property type="match status" value="1"/>
</dbReference>
<keyword evidence="1" id="KW-0547">Nucleotide-binding</keyword>
<keyword evidence="3" id="KW-0143">Chaperone</keyword>
<dbReference type="Pfam" id="PF07683">
    <property type="entry name" value="CobW_C"/>
    <property type="match status" value="1"/>
</dbReference>
<dbReference type="Gene3D" id="2.60.320.10">
    <property type="entry name" value="N-utilization substance G protein NusG, insert domain"/>
    <property type="match status" value="1"/>
</dbReference>
<keyword evidence="2" id="KW-0378">Hydrolase</keyword>